<sequence length="452" mass="51487">MGERGKIFSIIELTSYIKSVLDDDSVLANIWVRGEISNFTHHSSGHMYFTLKDESSRLRAIMFAGNNRFLKFIPKNGTKVLARGYISIYERDGQYQFYVQEMQPDGIGQLYLAFEQLKQKLEAEGLFAQEKKKALPSFPQTIGIITSSTGAAIRDMITTIKRRYPLINLLIFPVLVQGKDAAKSIADAIEQMNNYEGVDLLIVGRGGGSIEELWAFNEEIVARSIYQSQIPVISAVGHETDFTIADFVADVRAATPTAAAELAVPNIEELKNRITYFENRLEGQFYKTLEEAKSSLMKLLNSIVFRRPKQYLLENSQRLDHLETRLHHSLANNTSIHREKLLIVYHKLLQEKPEQKLANQKERLNHLTKQLIREIGVIKEIYQKNLDIKLGQLDALSPLKVMQRGYAIAYDESEKKLLKSIKDVQPGDLIKVHLYDGKLDCQVWGLEDKKNG</sequence>
<keyword evidence="3 5" id="KW-0378">Hydrolase</keyword>
<dbReference type="Pfam" id="PF02601">
    <property type="entry name" value="Exonuc_VII_L"/>
    <property type="match status" value="1"/>
</dbReference>
<dbReference type="EC" id="3.1.11.6" evidence="5"/>
<evidence type="ECO:0000256" key="6">
    <source>
        <dbReference type="RuleBase" id="RU004355"/>
    </source>
</evidence>
<dbReference type="GO" id="GO:0008855">
    <property type="term" value="F:exodeoxyribonuclease VII activity"/>
    <property type="evidence" value="ECO:0007669"/>
    <property type="project" value="UniProtKB-UniRule"/>
</dbReference>
<keyword evidence="1 5" id="KW-0963">Cytoplasm</keyword>
<dbReference type="RefSeq" id="WP_069657704.1">
    <property type="nucleotide sequence ID" value="NZ_MIJF01000100.1"/>
</dbReference>
<feature type="domain" description="Exonuclease VII large subunit C-terminal" evidence="7">
    <location>
        <begin position="126"/>
        <end position="442"/>
    </location>
</feature>
<dbReference type="InterPro" id="IPR025824">
    <property type="entry name" value="OB-fold_nuc-bd_dom"/>
</dbReference>
<evidence type="ECO:0000259" key="7">
    <source>
        <dbReference type="Pfam" id="PF02601"/>
    </source>
</evidence>
<dbReference type="GO" id="GO:0009318">
    <property type="term" value="C:exodeoxyribonuclease VII complex"/>
    <property type="evidence" value="ECO:0007669"/>
    <property type="project" value="UniProtKB-UniRule"/>
</dbReference>
<dbReference type="InterPro" id="IPR020579">
    <property type="entry name" value="Exonuc_VII_lsu_C"/>
</dbReference>
<reference evidence="9 10" key="1">
    <citation type="submission" date="2016-09" db="EMBL/GenBank/DDBJ databases">
        <title>Draft genome sequence for the type strain of Vulcanibacillus modesticaldus BR, a strictly anaerobic, moderately thermophilic, and nitrate-reducing bacterium from deep sea-hydrothermal vents of the Mid-Atlantic Ridge.</title>
        <authorList>
            <person name="Abin C.A."/>
            <person name="Hollibaugh J.T."/>
        </authorList>
    </citation>
    <scope>NUCLEOTIDE SEQUENCE [LARGE SCALE GENOMIC DNA]</scope>
    <source>
        <strain evidence="9 10">BR</strain>
    </source>
</reference>
<evidence type="ECO:0000313" key="10">
    <source>
        <dbReference type="Proteomes" id="UP000243739"/>
    </source>
</evidence>
<feature type="domain" description="OB-fold nucleic acid binding" evidence="8">
    <location>
        <begin position="9"/>
        <end position="103"/>
    </location>
</feature>
<dbReference type="PANTHER" id="PTHR30008">
    <property type="entry name" value="EXODEOXYRIBONUCLEASE 7 LARGE SUBUNIT"/>
    <property type="match status" value="1"/>
</dbReference>
<comment type="function">
    <text evidence="5">Bidirectionally degrades single-stranded DNA into large acid-insoluble oligonucleotides, which are then degraded further into small acid-soluble oligonucleotides.</text>
</comment>
<dbReference type="EMBL" id="MIJF01000100">
    <property type="protein sequence ID" value="OEF95522.1"/>
    <property type="molecule type" value="Genomic_DNA"/>
</dbReference>
<evidence type="ECO:0000256" key="3">
    <source>
        <dbReference type="ARBA" id="ARBA00022801"/>
    </source>
</evidence>
<keyword evidence="2 5" id="KW-0540">Nuclease</keyword>
<dbReference type="OrthoDB" id="9802795at2"/>
<evidence type="ECO:0000313" key="9">
    <source>
        <dbReference type="EMBL" id="OEF95522.1"/>
    </source>
</evidence>
<comment type="similarity">
    <text evidence="5 6">Belongs to the XseA family.</text>
</comment>
<dbReference type="HAMAP" id="MF_00378">
    <property type="entry name" value="Exonuc_7_L"/>
    <property type="match status" value="1"/>
</dbReference>
<dbReference type="Pfam" id="PF13742">
    <property type="entry name" value="tRNA_anti_2"/>
    <property type="match status" value="1"/>
</dbReference>
<comment type="subunit">
    <text evidence="5">Heterooligomer composed of large and small subunits.</text>
</comment>
<dbReference type="NCBIfam" id="TIGR00237">
    <property type="entry name" value="xseA"/>
    <property type="match status" value="1"/>
</dbReference>
<dbReference type="GO" id="GO:0006308">
    <property type="term" value="P:DNA catabolic process"/>
    <property type="evidence" value="ECO:0007669"/>
    <property type="project" value="UniProtKB-UniRule"/>
</dbReference>
<keyword evidence="4 5" id="KW-0269">Exonuclease</keyword>
<dbReference type="CDD" id="cd04489">
    <property type="entry name" value="ExoVII_LU_OBF"/>
    <property type="match status" value="1"/>
</dbReference>
<keyword evidence="10" id="KW-1185">Reference proteome</keyword>
<proteinExistence type="inferred from homology"/>
<name>A0A1D2YRT2_9BACI</name>
<dbReference type="GO" id="GO:0003676">
    <property type="term" value="F:nucleic acid binding"/>
    <property type="evidence" value="ECO:0007669"/>
    <property type="project" value="InterPro"/>
</dbReference>
<dbReference type="STRING" id="337097.BHF71_04845"/>
<protein>
    <recommendedName>
        <fullName evidence="5">Exodeoxyribonuclease 7 large subunit</fullName>
        <ecNumber evidence="5">3.1.11.6</ecNumber>
    </recommendedName>
    <alternativeName>
        <fullName evidence="5">Exodeoxyribonuclease VII large subunit</fullName>
        <shortName evidence="5">Exonuclease VII large subunit</shortName>
    </alternativeName>
</protein>
<evidence type="ECO:0000256" key="4">
    <source>
        <dbReference type="ARBA" id="ARBA00022839"/>
    </source>
</evidence>
<dbReference type="GO" id="GO:0005737">
    <property type="term" value="C:cytoplasm"/>
    <property type="evidence" value="ECO:0007669"/>
    <property type="project" value="UniProtKB-SubCell"/>
</dbReference>
<dbReference type="AlphaFoldDB" id="A0A1D2YRT2"/>
<dbReference type="Proteomes" id="UP000243739">
    <property type="component" value="Unassembled WGS sequence"/>
</dbReference>
<evidence type="ECO:0000256" key="1">
    <source>
        <dbReference type="ARBA" id="ARBA00022490"/>
    </source>
</evidence>
<comment type="subcellular location">
    <subcellularLocation>
        <location evidence="5 6">Cytoplasm</location>
    </subcellularLocation>
</comment>
<accession>A0A1D2YRT2</accession>
<evidence type="ECO:0000259" key="8">
    <source>
        <dbReference type="Pfam" id="PF13742"/>
    </source>
</evidence>
<evidence type="ECO:0000256" key="2">
    <source>
        <dbReference type="ARBA" id="ARBA00022722"/>
    </source>
</evidence>
<dbReference type="PANTHER" id="PTHR30008:SF0">
    <property type="entry name" value="EXODEOXYRIBONUCLEASE 7 LARGE SUBUNIT"/>
    <property type="match status" value="1"/>
</dbReference>
<dbReference type="InterPro" id="IPR003753">
    <property type="entry name" value="Exonuc_VII_L"/>
</dbReference>
<comment type="caution">
    <text evidence="9">The sequence shown here is derived from an EMBL/GenBank/DDBJ whole genome shotgun (WGS) entry which is preliminary data.</text>
</comment>
<gene>
    <name evidence="5" type="primary">xseA</name>
    <name evidence="9" type="ORF">BHF71_04845</name>
</gene>
<comment type="catalytic activity">
    <reaction evidence="5 6">
        <text>Exonucleolytic cleavage in either 5'- to 3'- or 3'- to 5'-direction to yield nucleoside 5'-phosphates.</text>
        <dbReference type="EC" id="3.1.11.6"/>
    </reaction>
</comment>
<evidence type="ECO:0000256" key="5">
    <source>
        <dbReference type="HAMAP-Rule" id="MF_00378"/>
    </source>
</evidence>
<organism evidence="9 10">
    <name type="scientific">Vulcanibacillus modesticaldus</name>
    <dbReference type="NCBI Taxonomy" id="337097"/>
    <lineage>
        <taxon>Bacteria</taxon>
        <taxon>Bacillati</taxon>
        <taxon>Bacillota</taxon>
        <taxon>Bacilli</taxon>
        <taxon>Bacillales</taxon>
        <taxon>Bacillaceae</taxon>
        <taxon>Vulcanibacillus</taxon>
    </lineage>
</organism>